<name>A0ABQ7MPP1_BRACM</name>
<keyword evidence="2" id="KW-1185">Reference proteome</keyword>
<evidence type="ECO:0000313" key="1">
    <source>
        <dbReference type="EMBL" id="KAG5400662.1"/>
    </source>
</evidence>
<gene>
    <name evidence="1" type="primary">A04g504140.1_BraROA</name>
    <name evidence="1" type="ORF">IGI04_015269</name>
</gene>
<dbReference type="EMBL" id="JADBGQ010000004">
    <property type="protein sequence ID" value="KAG5400662.1"/>
    <property type="molecule type" value="Genomic_DNA"/>
</dbReference>
<accession>A0ABQ7MPP1</accession>
<reference evidence="1 2" key="1">
    <citation type="submission" date="2021-03" db="EMBL/GenBank/DDBJ databases">
        <authorList>
            <person name="King G.J."/>
            <person name="Bancroft I."/>
            <person name="Baten A."/>
            <person name="Bloomfield J."/>
            <person name="Borpatragohain P."/>
            <person name="He Z."/>
            <person name="Irish N."/>
            <person name="Irwin J."/>
            <person name="Liu K."/>
            <person name="Mauleon R.P."/>
            <person name="Moore J."/>
            <person name="Morris R."/>
            <person name="Ostergaard L."/>
            <person name="Wang B."/>
            <person name="Wells R."/>
        </authorList>
    </citation>
    <scope>NUCLEOTIDE SEQUENCE [LARGE SCALE GENOMIC DNA]</scope>
    <source>
        <strain evidence="1">R-o-18</strain>
        <tissue evidence="1">Leaf</tissue>
    </source>
</reference>
<evidence type="ECO:0000313" key="2">
    <source>
        <dbReference type="Proteomes" id="UP000823674"/>
    </source>
</evidence>
<organism evidence="1 2">
    <name type="scientific">Brassica rapa subsp. trilocularis</name>
    <dbReference type="NCBI Taxonomy" id="1813537"/>
    <lineage>
        <taxon>Eukaryota</taxon>
        <taxon>Viridiplantae</taxon>
        <taxon>Streptophyta</taxon>
        <taxon>Embryophyta</taxon>
        <taxon>Tracheophyta</taxon>
        <taxon>Spermatophyta</taxon>
        <taxon>Magnoliopsida</taxon>
        <taxon>eudicotyledons</taxon>
        <taxon>Gunneridae</taxon>
        <taxon>Pentapetalae</taxon>
        <taxon>rosids</taxon>
        <taxon>malvids</taxon>
        <taxon>Brassicales</taxon>
        <taxon>Brassicaceae</taxon>
        <taxon>Brassiceae</taxon>
        <taxon>Brassica</taxon>
    </lineage>
</organism>
<comment type="caution">
    <text evidence="1">The sequence shown here is derived from an EMBL/GenBank/DDBJ whole genome shotgun (WGS) entry which is preliminary data.</text>
</comment>
<dbReference type="Proteomes" id="UP000823674">
    <property type="component" value="Chromosome A04"/>
</dbReference>
<sequence length="102" mass="11232">MSAPSQKVESYSLYTCPLSKLSVSFKSERDHTRSCSSSRLRETGNVFWLRSNEESSTTEASTIAAGGCPSTVDVRLLSFWEIRNVKCGGELMGLTCSSLKLR</sequence>
<protein>
    <submittedName>
        <fullName evidence="1">Uncharacterized protein</fullName>
    </submittedName>
</protein>
<proteinExistence type="predicted"/>